<dbReference type="HAMAP" id="MF_00528">
    <property type="entry name" value="Maf"/>
    <property type="match status" value="1"/>
</dbReference>
<evidence type="ECO:0000256" key="2">
    <source>
        <dbReference type="ARBA" id="ARBA00022490"/>
    </source>
</evidence>
<comment type="subcellular location">
    <subcellularLocation>
        <location evidence="1 9">Cytoplasm</location>
    </subcellularLocation>
</comment>
<dbReference type="InterPro" id="IPR003697">
    <property type="entry name" value="Maf-like"/>
</dbReference>
<comment type="caution">
    <text evidence="10">The sequence shown here is derived from an EMBL/GenBank/DDBJ whole genome shotgun (WGS) entry which is preliminary data.</text>
</comment>
<keyword evidence="11" id="KW-1185">Reference proteome</keyword>
<dbReference type="Pfam" id="PF02545">
    <property type="entry name" value="Maf"/>
    <property type="match status" value="1"/>
</dbReference>
<dbReference type="PANTHER" id="PTHR43213:SF10">
    <property type="entry name" value="7-METHYL-GTP PYROPHOSPHATASE"/>
    <property type="match status" value="1"/>
</dbReference>
<dbReference type="EMBL" id="SACQ01000010">
    <property type="protein sequence ID" value="RVU29375.1"/>
    <property type="molecule type" value="Genomic_DNA"/>
</dbReference>
<keyword evidence="4 9" id="KW-0546">Nucleotide metabolism</keyword>
<sequence>MQTLVLASSSPYRRMLLDKLELPYQHASPDIDESPKPAEQPAALVKRLAIEKAQAIATQFDSAIIIGSDQVAVCDDVILGKPGTATKAHEQLKLLSGKRVTFLTGLAVINTQHQTIDAIVEPFNVQFRTLSEQQIENYVAKEQPLNCAGSFKSEGLGIALFEKLEGDDPNSLIGLPLIQLTKILLTQGIDVLSTK</sequence>
<comment type="cofactor">
    <cofactor evidence="9">
        <name>a divalent metal cation</name>
        <dbReference type="ChEBI" id="CHEBI:60240"/>
    </cofactor>
</comment>
<dbReference type="NCBIfam" id="TIGR00172">
    <property type="entry name" value="maf"/>
    <property type="match status" value="1"/>
</dbReference>
<comment type="function">
    <text evidence="6 9">Nucleoside triphosphate pyrophosphatase that hydrolyzes 7-methyl-GTP (m(7)GTP). May have a dual role in cell division arrest and in preventing the incorporation of modified nucleotides into cellular nucleic acids.</text>
</comment>
<dbReference type="InterPro" id="IPR029001">
    <property type="entry name" value="ITPase-like_fam"/>
</dbReference>
<evidence type="ECO:0000256" key="3">
    <source>
        <dbReference type="ARBA" id="ARBA00022801"/>
    </source>
</evidence>
<comment type="catalytic activity">
    <reaction evidence="5 9">
        <text>N(7)-methyl-GTP + H2O = N(7)-methyl-GMP + diphosphate + H(+)</text>
        <dbReference type="Rhea" id="RHEA:58744"/>
        <dbReference type="ChEBI" id="CHEBI:15377"/>
        <dbReference type="ChEBI" id="CHEBI:15378"/>
        <dbReference type="ChEBI" id="CHEBI:33019"/>
        <dbReference type="ChEBI" id="CHEBI:58285"/>
        <dbReference type="ChEBI" id="CHEBI:87133"/>
    </reaction>
</comment>
<feature type="site" description="Important for substrate specificity" evidence="9">
    <location>
        <position position="12"/>
    </location>
</feature>
<dbReference type="Proteomes" id="UP000282818">
    <property type="component" value="Unassembled WGS sequence"/>
</dbReference>
<dbReference type="EC" id="3.6.1.-" evidence="9"/>
<dbReference type="GO" id="GO:0009117">
    <property type="term" value="P:nucleotide metabolic process"/>
    <property type="evidence" value="ECO:0007669"/>
    <property type="project" value="UniProtKB-KW"/>
</dbReference>
<evidence type="ECO:0000256" key="6">
    <source>
        <dbReference type="ARBA" id="ARBA00053369"/>
    </source>
</evidence>
<dbReference type="Gene3D" id="3.90.950.10">
    <property type="match status" value="1"/>
</dbReference>
<evidence type="ECO:0000256" key="8">
    <source>
        <dbReference type="ARBA" id="ARBA00068163"/>
    </source>
</evidence>
<evidence type="ECO:0000256" key="9">
    <source>
        <dbReference type="HAMAP-Rule" id="MF_00528"/>
    </source>
</evidence>
<evidence type="ECO:0000256" key="1">
    <source>
        <dbReference type="ARBA" id="ARBA00004496"/>
    </source>
</evidence>
<dbReference type="GO" id="GO:0047429">
    <property type="term" value="F:nucleoside triphosphate diphosphatase activity"/>
    <property type="evidence" value="ECO:0007669"/>
    <property type="project" value="InterPro"/>
</dbReference>
<organism evidence="10 11">
    <name type="scientific">Neptunomonas marina</name>
    <dbReference type="NCBI Taxonomy" id="1815562"/>
    <lineage>
        <taxon>Bacteria</taxon>
        <taxon>Pseudomonadati</taxon>
        <taxon>Pseudomonadota</taxon>
        <taxon>Gammaproteobacteria</taxon>
        <taxon>Oceanospirillales</taxon>
        <taxon>Oceanospirillaceae</taxon>
        <taxon>Neptunomonas</taxon>
    </lineage>
</organism>
<comment type="caution">
    <text evidence="9">Lacks conserved residue(s) required for the propagation of feature annotation.</text>
</comment>
<dbReference type="PANTHER" id="PTHR43213">
    <property type="entry name" value="BIFUNCTIONAL DTTP/UTP PYROPHOSPHATASE/METHYLTRANSFERASE PROTEIN-RELATED"/>
    <property type="match status" value="1"/>
</dbReference>
<evidence type="ECO:0000256" key="4">
    <source>
        <dbReference type="ARBA" id="ARBA00023080"/>
    </source>
</evidence>
<protein>
    <recommendedName>
        <fullName evidence="8 9">7-methyl-GTP pyrophosphatase</fullName>
        <shortName evidence="9">m(7)GTP pyrophosphatase</shortName>
        <ecNumber evidence="9">3.6.1.-</ecNumber>
    </recommendedName>
</protein>
<proteinExistence type="inferred from homology"/>
<dbReference type="PIRSF" id="PIRSF006305">
    <property type="entry name" value="Maf"/>
    <property type="match status" value="1"/>
</dbReference>
<feature type="active site" description="Proton acceptor" evidence="9">
    <location>
        <position position="69"/>
    </location>
</feature>
<keyword evidence="2 9" id="KW-0963">Cytoplasm</keyword>
<dbReference type="GO" id="GO:0005737">
    <property type="term" value="C:cytoplasm"/>
    <property type="evidence" value="ECO:0007669"/>
    <property type="project" value="UniProtKB-SubCell"/>
</dbReference>
<dbReference type="FunFam" id="3.90.950.10:FF:000005">
    <property type="entry name" value="7-methyl-GTP pyrophosphatase"/>
    <property type="match status" value="1"/>
</dbReference>
<reference evidence="10 11" key="1">
    <citation type="submission" date="2019-01" db="EMBL/GenBank/DDBJ databases">
        <authorList>
            <person name="Chen W.-M."/>
        </authorList>
    </citation>
    <scope>NUCLEOTIDE SEQUENCE [LARGE SCALE GENOMIC DNA]</scope>
    <source>
        <strain evidence="10 11">HPM-16</strain>
    </source>
</reference>
<dbReference type="AlphaFoldDB" id="A0A437Q4E3"/>
<evidence type="ECO:0000313" key="10">
    <source>
        <dbReference type="EMBL" id="RVU29375.1"/>
    </source>
</evidence>
<gene>
    <name evidence="10" type="ORF">EOE65_16530</name>
</gene>
<evidence type="ECO:0000256" key="5">
    <source>
        <dbReference type="ARBA" id="ARBA00050213"/>
    </source>
</evidence>
<evidence type="ECO:0000313" key="11">
    <source>
        <dbReference type="Proteomes" id="UP000282818"/>
    </source>
</evidence>
<name>A0A437Q4E3_9GAMM</name>
<dbReference type="RefSeq" id="WP_127695784.1">
    <property type="nucleotide sequence ID" value="NZ_SACQ01000010.1"/>
</dbReference>
<comment type="similarity">
    <text evidence="7 9">Belongs to the Maf family. YceF subfamily.</text>
</comment>
<evidence type="ECO:0000256" key="7">
    <source>
        <dbReference type="ARBA" id="ARBA00060749"/>
    </source>
</evidence>
<feature type="site" description="Important for substrate specificity" evidence="9">
    <location>
        <position position="154"/>
    </location>
</feature>
<dbReference type="CDD" id="cd00555">
    <property type="entry name" value="Maf"/>
    <property type="match status" value="1"/>
</dbReference>
<dbReference type="SUPFAM" id="SSF52972">
    <property type="entry name" value="ITPase-like"/>
    <property type="match status" value="1"/>
</dbReference>
<accession>A0A437Q4E3</accession>
<keyword evidence="3 9" id="KW-0378">Hydrolase</keyword>
<feature type="site" description="Important for substrate specificity" evidence="9">
    <location>
        <position position="70"/>
    </location>
</feature>